<dbReference type="InterPro" id="IPR050216">
    <property type="entry name" value="LRR_domain-containing"/>
</dbReference>
<dbReference type="SMART" id="SM00364">
    <property type="entry name" value="LRR_BAC"/>
    <property type="match status" value="5"/>
</dbReference>
<evidence type="ECO:0000256" key="1">
    <source>
        <dbReference type="ARBA" id="ARBA00022614"/>
    </source>
</evidence>
<feature type="non-terminal residue" evidence="3">
    <location>
        <position position="349"/>
    </location>
</feature>
<dbReference type="SUPFAM" id="SSF52058">
    <property type="entry name" value="L domain-like"/>
    <property type="match status" value="1"/>
</dbReference>
<proteinExistence type="predicted"/>
<protein>
    <recommendedName>
        <fullName evidence="5">Leucine-rich repeat-containing protein 58</fullName>
    </recommendedName>
</protein>
<dbReference type="Proteomes" id="UP000253551">
    <property type="component" value="Unassembled WGS sequence"/>
</dbReference>
<evidence type="ECO:0008006" key="5">
    <source>
        <dbReference type="Google" id="ProtNLM"/>
    </source>
</evidence>
<dbReference type="InterPro" id="IPR032675">
    <property type="entry name" value="LRR_dom_sf"/>
</dbReference>
<feature type="non-terminal residue" evidence="3">
    <location>
        <position position="1"/>
    </location>
</feature>
<dbReference type="STRING" id="4846.A0A367IT84"/>
<keyword evidence="1" id="KW-0433">Leucine-rich repeat</keyword>
<keyword evidence="4" id="KW-1185">Reference proteome</keyword>
<accession>A0A367IT84</accession>
<dbReference type="PANTHER" id="PTHR48051">
    <property type="match status" value="1"/>
</dbReference>
<dbReference type="SMART" id="SM00369">
    <property type="entry name" value="LRR_TYP"/>
    <property type="match status" value="5"/>
</dbReference>
<dbReference type="GO" id="GO:0005737">
    <property type="term" value="C:cytoplasm"/>
    <property type="evidence" value="ECO:0007669"/>
    <property type="project" value="TreeGrafter"/>
</dbReference>
<evidence type="ECO:0000313" key="4">
    <source>
        <dbReference type="Proteomes" id="UP000253551"/>
    </source>
</evidence>
<reference evidence="3 4" key="1">
    <citation type="journal article" date="2018" name="G3 (Bethesda)">
        <title>Phylogenetic and Phylogenomic Definition of Rhizopus Species.</title>
        <authorList>
            <person name="Gryganskyi A.P."/>
            <person name="Golan J."/>
            <person name="Dolatabadi S."/>
            <person name="Mondo S."/>
            <person name="Robb S."/>
            <person name="Idnurm A."/>
            <person name="Muszewska A."/>
            <person name="Steczkiewicz K."/>
            <person name="Masonjones S."/>
            <person name="Liao H.L."/>
            <person name="Gajdeczka M.T."/>
            <person name="Anike F."/>
            <person name="Vuek A."/>
            <person name="Anishchenko I.M."/>
            <person name="Voigt K."/>
            <person name="de Hoog G.S."/>
            <person name="Smith M.E."/>
            <person name="Heitman J."/>
            <person name="Vilgalys R."/>
            <person name="Stajich J.E."/>
        </authorList>
    </citation>
    <scope>NUCLEOTIDE SEQUENCE [LARGE SCALE GENOMIC DNA]</scope>
    <source>
        <strain evidence="3 4">LSU 92-RS-03</strain>
    </source>
</reference>
<dbReference type="PROSITE" id="PS51450">
    <property type="entry name" value="LRR"/>
    <property type="match status" value="3"/>
</dbReference>
<dbReference type="InterPro" id="IPR001611">
    <property type="entry name" value="Leu-rich_rpt"/>
</dbReference>
<keyword evidence="2" id="KW-0677">Repeat</keyword>
<comment type="caution">
    <text evidence="3">The sequence shown here is derived from an EMBL/GenBank/DDBJ whole genome shotgun (WGS) entry which is preliminary data.</text>
</comment>
<dbReference type="PANTHER" id="PTHR48051:SF1">
    <property type="entry name" value="RAS SUPPRESSOR PROTEIN 1"/>
    <property type="match status" value="1"/>
</dbReference>
<organism evidence="3 4">
    <name type="scientific">Rhizopus stolonifer</name>
    <name type="common">Rhizopus nigricans</name>
    <dbReference type="NCBI Taxonomy" id="4846"/>
    <lineage>
        <taxon>Eukaryota</taxon>
        <taxon>Fungi</taxon>
        <taxon>Fungi incertae sedis</taxon>
        <taxon>Mucoromycota</taxon>
        <taxon>Mucoromycotina</taxon>
        <taxon>Mucoromycetes</taxon>
        <taxon>Mucorales</taxon>
        <taxon>Mucorineae</taxon>
        <taxon>Rhizopodaceae</taxon>
        <taxon>Rhizopus</taxon>
    </lineage>
</organism>
<dbReference type="InterPro" id="IPR003591">
    <property type="entry name" value="Leu-rich_rpt_typical-subtyp"/>
</dbReference>
<dbReference type="EMBL" id="PJQM01005792">
    <property type="protein sequence ID" value="RCH80846.1"/>
    <property type="molecule type" value="Genomic_DNA"/>
</dbReference>
<evidence type="ECO:0000313" key="3">
    <source>
        <dbReference type="EMBL" id="RCH80846.1"/>
    </source>
</evidence>
<name>A0A367IT84_RHIST</name>
<evidence type="ECO:0000256" key="2">
    <source>
        <dbReference type="ARBA" id="ARBA00022737"/>
    </source>
</evidence>
<gene>
    <name evidence="3" type="ORF">CU098_001964</name>
</gene>
<sequence length="349" mass="40180">FTEMGQQTSKEPLGYIYQMEESVEYITTEQTICEQCNSRDCSACYLEKDLAYVDQTYYPELIPAITENKSMCPITTKKKHHRLLRSVLSIDLSHRTLVELSPSVENYKHLTNLVLSNNQLTVLPNQVGYLKSLCVLNVSENKLSKLPETLGLLSKLKTLDASRNRLETLPPSIGRLSELSRLVVSENQLKRLPKELSGLNQLVCLVVSSNPLRALPAEIATLGKLTKLLVDGCDFQGEYVNDLQHDPVSLMETCARTLVRHDLDIPPHLKAYFLQVHRCSYCHGPYFERYVIRYRRTQNLVLQHTLCSAHWSDEQDRILTLFSDRPQESSTQFFLKQQEYEWMDYSESK</sequence>
<dbReference type="Pfam" id="PF13855">
    <property type="entry name" value="LRR_8"/>
    <property type="match status" value="1"/>
</dbReference>
<dbReference type="Gene3D" id="3.80.10.10">
    <property type="entry name" value="Ribonuclease Inhibitor"/>
    <property type="match status" value="1"/>
</dbReference>
<dbReference type="AlphaFoldDB" id="A0A367IT84"/>
<dbReference type="OrthoDB" id="660555at2759"/>